<dbReference type="PRINTS" id="PR00344">
    <property type="entry name" value="BCTRLSENSOR"/>
</dbReference>
<dbReference type="SUPFAM" id="SSF47384">
    <property type="entry name" value="Homodimeric domain of signal transducing histidine kinase"/>
    <property type="match status" value="1"/>
</dbReference>
<evidence type="ECO:0000256" key="2">
    <source>
        <dbReference type="ARBA" id="ARBA00004370"/>
    </source>
</evidence>
<reference evidence="15 16" key="1">
    <citation type="journal article" date="2016" name="Int. J. Syst. Evol. Microbiol.">
        <title>Peptococcus simiae sp. nov., isolated from rhesus macaque faeces and emended description of the genus Peptococcus.</title>
        <authorList>
            <person name="Shkoporov A.N."/>
            <person name="Efimov B.A."/>
            <person name="Kondova I."/>
            <person name="Ouwerling B."/>
            <person name="Chaplin A.V."/>
            <person name="Shcherbakova V.A."/>
            <person name="Langermans J.A.M."/>
        </authorList>
    </citation>
    <scope>NUCLEOTIDE SEQUENCE [LARGE SCALE GENOMIC DNA]</scope>
    <source>
        <strain evidence="15 16">M108</strain>
    </source>
</reference>
<dbReference type="Gene3D" id="1.10.287.130">
    <property type="match status" value="1"/>
</dbReference>
<dbReference type="InterPro" id="IPR036890">
    <property type="entry name" value="HATPase_C_sf"/>
</dbReference>
<dbReference type="Pfam" id="PF00512">
    <property type="entry name" value="HisKA"/>
    <property type="match status" value="1"/>
</dbReference>
<comment type="subcellular location">
    <subcellularLocation>
        <location evidence="2">Membrane</location>
    </subcellularLocation>
</comment>
<dbReference type="Pfam" id="PF00672">
    <property type="entry name" value="HAMP"/>
    <property type="match status" value="1"/>
</dbReference>
<dbReference type="Pfam" id="PF02518">
    <property type="entry name" value="HATPase_c"/>
    <property type="match status" value="1"/>
</dbReference>
<comment type="caution">
    <text evidence="15">The sequence shown here is derived from an EMBL/GenBank/DDBJ whole genome shotgun (WGS) entry which is preliminary data.</text>
</comment>
<dbReference type="PANTHER" id="PTHR45436">
    <property type="entry name" value="SENSOR HISTIDINE KINASE YKOH"/>
    <property type="match status" value="1"/>
</dbReference>
<keyword evidence="11" id="KW-0175">Coiled coil</keyword>
<dbReference type="Proteomes" id="UP001631949">
    <property type="component" value="Unassembled WGS sequence"/>
</dbReference>
<evidence type="ECO:0000256" key="1">
    <source>
        <dbReference type="ARBA" id="ARBA00000085"/>
    </source>
</evidence>
<evidence type="ECO:0000313" key="15">
    <source>
        <dbReference type="EMBL" id="MFM9413779.1"/>
    </source>
</evidence>
<sequence length="482" mass="53114">MRFSVKLVLICEGIFIALTILIAATIGTMAYEETRQGVIEGYIYEAGNILNNINLYLSEQKPVVDVAASVVDIFSKDGLAIEVYDKDLNRLAGNTDGLQKMHRPELSAALTNSGRQTFVSRHDDQGRYLAFFTQKLDRGDDSLLVAIVKDISDLDAQRRATYLVAAQALVVGCIIVAILIWLVTSYLTRPIRNLNRASRRIALGDYRERVPVTTQDEFGELAQSFNMMAAAVEDNIAELEERNEAQTRMMDNLTHELRTPLTSIIGYADLLQRMPYDEATLAKGLGYIYSEGQRMLNLNKTLVDLTYTRHEPIDFERADWLPVAKDVCGLINLRAKEKGVAVFVCEESLELDMAPDLMRSLLTNLLDNALKATPAGGRISLYAREEAGWVHIVVADTGKGMTADQLSKITEPFYQVERSRNRGDDPFAGLGLGLAIVKQIVDKHQGHINFSSIPGQGTEACVVLPQVQAAGEGAGESSEPAG</sequence>
<evidence type="ECO:0000256" key="10">
    <source>
        <dbReference type="ARBA" id="ARBA00023136"/>
    </source>
</evidence>
<evidence type="ECO:0000313" key="16">
    <source>
        <dbReference type="Proteomes" id="UP001631949"/>
    </source>
</evidence>
<keyword evidence="16" id="KW-1185">Reference proteome</keyword>
<dbReference type="SMART" id="SM00304">
    <property type="entry name" value="HAMP"/>
    <property type="match status" value="1"/>
</dbReference>
<dbReference type="InterPro" id="IPR050428">
    <property type="entry name" value="TCS_sensor_his_kinase"/>
</dbReference>
<dbReference type="InterPro" id="IPR003661">
    <property type="entry name" value="HisK_dim/P_dom"/>
</dbReference>
<dbReference type="EMBL" id="JBJUVG010000006">
    <property type="protein sequence ID" value="MFM9413779.1"/>
    <property type="molecule type" value="Genomic_DNA"/>
</dbReference>
<proteinExistence type="predicted"/>
<feature type="transmembrane region" description="Helical" evidence="12">
    <location>
        <begin position="7"/>
        <end position="31"/>
    </location>
</feature>
<gene>
    <name evidence="15" type="ORF">ACKQTC_05325</name>
</gene>
<name>A0ABW9GYT6_9FIRM</name>
<dbReference type="CDD" id="cd06225">
    <property type="entry name" value="HAMP"/>
    <property type="match status" value="1"/>
</dbReference>
<keyword evidence="8 12" id="KW-1133">Transmembrane helix</keyword>
<dbReference type="PROSITE" id="PS50109">
    <property type="entry name" value="HIS_KIN"/>
    <property type="match status" value="1"/>
</dbReference>
<dbReference type="CDD" id="cd00082">
    <property type="entry name" value="HisKA"/>
    <property type="match status" value="1"/>
</dbReference>
<keyword evidence="4" id="KW-0597">Phosphoprotein</keyword>
<keyword evidence="6 12" id="KW-0812">Transmembrane</keyword>
<evidence type="ECO:0000256" key="7">
    <source>
        <dbReference type="ARBA" id="ARBA00022777"/>
    </source>
</evidence>
<keyword evidence="5" id="KW-0808">Transferase</keyword>
<dbReference type="PANTHER" id="PTHR45436:SF5">
    <property type="entry name" value="SENSOR HISTIDINE KINASE TRCS"/>
    <property type="match status" value="1"/>
</dbReference>
<dbReference type="InterPro" id="IPR004358">
    <property type="entry name" value="Sig_transdc_His_kin-like_C"/>
</dbReference>
<dbReference type="InterPro" id="IPR003594">
    <property type="entry name" value="HATPase_dom"/>
</dbReference>
<keyword evidence="7 15" id="KW-0418">Kinase</keyword>
<dbReference type="SUPFAM" id="SSF158472">
    <property type="entry name" value="HAMP domain-like"/>
    <property type="match status" value="1"/>
</dbReference>
<dbReference type="PROSITE" id="PS50885">
    <property type="entry name" value="HAMP"/>
    <property type="match status" value="1"/>
</dbReference>
<dbReference type="Gene3D" id="6.10.340.10">
    <property type="match status" value="1"/>
</dbReference>
<evidence type="ECO:0000256" key="4">
    <source>
        <dbReference type="ARBA" id="ARBA00022553"/>
    </source>
</evidence>
<keyword evidence="10 12" id="KW-0472">Membrane</keyword>
<evidence type="ECO:0000256" key="8">
    <source>
        <dbReference type="ARBA" id="ARBA00022989"/>
    </source>
</evidence>
<evidence type="ECO:0000256" key="11">
    <source>
        <dbReference type="SAM" id="Coils"/>
    </source>
</evidence>
<feature type="domain" description="HAMP" evidence="14">
    <location>
        <begin position="185"/>
        <end position="237"/>
    </location>
</feature>
<accession>A0ABW9GYT6</accession>
<evidence type="ECO:0000256" key="12">
    <source>
        <dbReference type="SAM" id="Phobius"/>
    </source>
</evidence>
<dbReference type="SMART" id="SM00387">
    <property type="entry name" value="HATPase_c"/>
    <property type="match status" value="1"/>
</dbReference>
<dbReference type="InterPro" id="IPR003660">
    <property type="entry name" value="HAMP_dom"/>
</dbReference>
<dbReference type="SMART" id="SM00388">
    <property type="entry name" value="HisKA"/>
    <property type="match status" value="1"/>
</dbReference>
<dbReference type="InterPro" id="IPR005467">
    <property type="entry name" value="His_kinase_dom"/>
</dbReference>
<evidence type="ECO:0000256" key="5">
    <source>
        <dbReference type="ARBA" id="ARBA00022679"/>
    </source>
</evidence>
<dbReference type="Gene3D" id="3.30.565.10">
    <property type="entry name" value="Histidine kinase-like ATPase, C-terminal domain"/>
    <property type="match status" value="1"/>
</dbReference>
<feature type="transmembrane region" description="Helical" evidence="12">
    <location>
        <begin position="162"/>
        <end position="187"/>
    </location>
</feature>
<evidence type="ECO:0000256" key="6">
    <source>
        <dbReference type="ARBA" id="ARBA00022692"/>
    </source>
</evidence>
<feature type="coiled-coil region" evidence="11">
    <location>
        <begin position="222"/>
        <end position="256"/>
    </location>
</feature>
<evidence type="ECO:0000259" key="13">
    <source>
        <dbReference type="PROSITE" id="PS50109"/>
    </source>
</evidence>
<protein>
    <recommendedName>
        <fullName evidence="3">histidine kinase</fullName>
        <ecNumber evidence="3">2.7.13.3</ecNumber>
    </recommendedName>
</protein>
<evidence type="ECO:0000259" key="14">
    <source>
        <dbReference type="PROSITE" id="PS50885"/>
    </source>
</evidence>
<comment type="catalytic activity">
    <reaction evidence="1">
        <text>ATP + protein L-histidine = ADP + protein N-phospho-L-histidine.</text>
        <dbReference type="EC" id="2.7.13.3"/>
    </reaction>
</comment>
<keyword evidence="9" id="KW-0902">Two-component regulatory system</keyword>
<evidence type="ECO:0000256" key="3">
    <source>
        <dbReference type="ARBA" id="ARBA00012438"/>
    </source>
</evidence>
<dbReference type="SUPFAM" id="SSF55874">
    <property type="entry name" value="ATPase domain of HSP90 chaperone/DNA topoisomerase II/histidine kinase"/>
    <property type="match status" value="1"/>
</dbReference>
<dbReference type="RefSeq" id="WP_408977395.1">
    <property type="nucleotide sequence ID" value="NZ_JBJUVG010000006.1"/>
</dbReference>
<organism evidence="15 16">
    <name type="scientific">Peptococcus simiae</name>
    <dbReference type="NCBI Taxonomy" id="1643805"/>
    <lineage>
        <taxon>Bacteria</taxon>
        <taxon>Bacillati</taxon>
        <taxon>Bacillota</taxon>
        <taxon>Clostridia</taxon>
        <taxon>Eubacteriales</taxon>
        <taxon>Peptococcaceae</taxon>
        <taxon>Peptococcus</taxon>
    </lineage>
</organism>
<feature type="domain" description="Histidine kinase" evidence="13">
    <location>
        <begin position="252"/>
        <end position="468"/>
    </location>
</feature>
<evidence type="ECO:0000256" key="9">
    <source>
        <dbReference type="ARBA" id="ARBA00023012"/>
    </source>
</evidence>
<dbReference type="GO" id="GO:0016301">
    <property type="term" value="F:kinase activity"/>
    <property type="evidence" value="ECO:0007669"/>
    <property type="project" value="UniProtKB-KW"/>
</dbReference>
<dbReference type="EC" id="2.7.13.3" evidence="3"/>
<dbReference type="InterPro" id="IPR036097">
    <property type="entry name" value="HisK_dim/P_sf"/>
</dbReference>